<dbReference type="InterPro" id="IPR050491">
    <property type="entry name" value="AmpC-like"/>
</dbReference>
<feature type="domain" description="Beta-lactamase-related" evidence="2">
    <location>
        <begin position="34"/>
        <end position="352"/>
    </location>
</feature>
<accession>A0A2U3LD60</accession>
<dbReference type="SUPFAM" id="SSF56601">
    <property type="entry name" value="beta-lactamase/transpeptidase-like"/>
    <property type="match status" value="1"/>
</dbReference>
<dbReference type="OrthoDB" id="9797709at2"/>
<dbReference type="Pfam" id="PF00144">
    <property type="entry name" value="Beta-lactamase"/>
    <property type="match status" value="1"/>
</dbReference>
<reference evidence="4" key="1">
    <citation type="submission" date="2018-02" db="EMBL/GenBank/DDBJ databases">
        <authorList>
            <person name="Hausmann B."/>
        </authorList>
    </citation>
    <scope>NUCLEOTIDE SEQUENCE [LARGE SCALE GENOMIC DNA]</scope>
    <source>
        <strain evidence="4">Peat soil MAG SbA1</strain>
    </source>
</reference>
<sequence>MKRSLALALLVLFSLSAGRSSAGTDALTDKVDRIFAEWNTTSSPGCALAVVKDGRIVYEHGYGMANLELSVAITPQSVFDIGSVSKQVTAMAIILLAQDGKLSLDDDIRKYLPEMPDYGSAITIRHLLHHTSGLRNYDDLFDLEGIPEADLTTDRDAMELIVHQKGVNFKPGEEFLYSDTNFFLMSQIVKRIAGQTLRQFSQERIFGPLGMTSTHFHDDHTMIVPRRATGYAPHSAGGFEIDMSNFEQLGDGSVMTTVEDLYKWDQNFDHLLVGGADAIRLLTTPGTLNNGKTIPYGMGLFIDRYRGLNWIHHSGEWVGYRAAFSRFPDQHFSTLITCNCVGSMNPMTMAEQVADVYLANELAKAGKMSSAQSGTAMPATTLRQYAGTYWSEKNGALRTFMVRDSKLVMEAPGITSDMVPVGDGQFEAVEPDSEHKDRYVFRTAGIGSALQLEAWEGGAPAIYEAVKGPVPEASRLADYAGAYTNDELRATWTLVVQNGKLSRQQWMTEDEELEPAFTDGFVGDLSEGQFLIHFNRDRANHVTDFDVSTDMVRPMKFIKVANDAAKK</sequence>
<protein>
    <submittedName>
        <fullName evidence="3">Beta-lactamase</fullName>
    </submittedName>
</protein>
<organism evidence="3 4">
    <name type="scientific">Candidatus Sulfotelmatobacter kueseliae</name>
    <dbReference type="NCBI Taxonomy" id="2042962"/>
    <lineage>
        <taxon>Bacteria</taxon>
        <taxon>Pseudomonadati</taxon>
        <taxon>Acidobacteriota</taxon>
        <taxon>Terriglobia</taxon>
        <taxon>Terriglobales</taxon>
        <taxon>Candidatus Korobacteraceae</taxon>
        <taxon>Candidatus Sulfotelmatobacter</taxon>
    </lineage>
</organism>
<dbReference type="Proteomes" id="UP000238701">
    <property type="component" value="Unassembled WGS sequence"/>
</dbReference>
<feature type="chain" id="PRO_5015788011" evidence="1">
    <location>
        <begin position="23"/>
        <end position="567"/>
    </location>
</feature>
<evidence type="ECO:0000313" key="3">
    <source>
        <dbReference type="EMBL" id="SPF49861.1"/>
    </source>
</evidence>
<dbReference type="PANTHER" id="PTHR46825:SF9">
    <property type="entry name" value="BETA-LACTAMASE-RELATED DOMAIN-CONTAINING PROTEIN"/>
    <property type="match status" value="1"/>
</dbReference>
<name>A0A2U3LD60_9BACT</name>
<proteinExistence type="predicted"/>
<dbReference type="Gene3D" id="3.40.710.10">
    <property type="entry name" value="DD-peptidase/beta-lactamase superfamily"/>
    <property type="match status" value="1"/>
</dbReference>
<dbReference type="InterPro" id="IPR012338">
    <property type="entry name" value="Beta-lactam/transpept-like"/>
</dbReference>
<dbReference type="InterPro" id="IPR001466">
    <property type="entry name" value="Beta-lactam-related"/>
</dbReference>
<evidence type="ECO:0000259" key="2">
    <source>
        <dbReference type="Pfam" id="PF00144"/>
    </source>
</evidence>
<dbReference type="PANTHER" id="PTHR46825">
    <property type="entry name" value="D-ALANYL-D-ALANINE-CARBOXYPEPTIDASE/ENDOPEPTIDASE AMPH"/>
    <property type="match status" value="1"/>
</dbReference>
<gene>
    <name evidence="3" type="ORF">SBA1_950010</name>
</gene>
<dbReference type="AlphaFoldDB" id="A0A2U3LD60"/>
<evidence type="ECO:0000313" key="4">
    <source>
        <dbReference type="Proteomes" id="UP000238701"/>
    </source>
</evidence>
<evidence type="ECO:0000256" key="1">
    <source>
        <dbReference type="SAM" id="SignalP"/>
    </source>
</evidence>
<feature type="signal peptide" evidence="1">
    <location>
        <begin position="1"/>
        <end position="22"/>
    </location>
</feature>
<dbReference type="EMBL" id="OMOD01000194">
    <property type="protein sequence ID" value="SPF49861.1"/>
    <property type="molecule type" value="Genomic_DNA"/>
</dbReference>
<keyword evidence="1" id="KW-0732">Signal</keyword>